<keyword evidence="2" id="KW-0472">Membrane</keyword>
<feature type="region of interest" description="Disordered" evidence="1">
    <location>
        <begin position="92"/>
        <end position="116"/>
    </location>
</feature>
<dbReference type="AlphaFoldDB" id="A0A3A9ZZW0"/>
<keyword evidence="2" id="KW-1133">Transmembrane helix</keyword>
<keyword evidence="2" id="KW-0812">Transmembrane</keyword>
<evidence type="ECO:0000256" key="2">
    <source>
        <dbReference type="SAM" id="Phobius"/>
    </source>
</evidence>
<feature type="compositionally biased region" description="Gly residues" evidence="1">
    <location>
        <begin position="106"/>
        <end position="116"/>
    </location>
</feature>
<protein>
    <submittedName>
        <fullName evidence="3">Uncharacterized protein</fullName>
    </submittedName>
</protein>
<name>A0A3A9ZZW0_9ACTN</name>
<dbReference type="Proteomes" id="UP000279968">
    <property type="component" value="Unassembled WGS sequence"/>
</dbReference>
<reference evidence="3 4" key="1">
    <citation type="journal article" date="2015" name="Int. J. Syst. Evol. Microbiol.">
        <title>Micromonospora costi sp. nov., isolated from a leaf of Costus speciosus.</title>
        <authorList>
            <person name="Thawai C."/>
        </authorList>
    </citation>
    <scope>NUCLEOTIDE SEQUENCE [LARGE SCALE GENOMIC DNA]</scope>
    <source>
        <strain evidence="3 4">CS1-12</strain>
    </source>
</reference>
<evidence type="ECO:0000313" key="4">
    <source>
        <dbReference type="Proteomes" id="UP000279968"/>
    </source>
</evidence>
<evidence type="ECO:0000313" key="3">
    <source>
        <dbReference type="EMBL" id="RKN53801.1"/>
    </source>
</evidence>
<keyword evidence="4" id="KW-1185">Reference proteome</keyword>
<organism evidence="3 4">
    <name type="scientific">Micromonospora costi</name>
    <dbReference type="NCBI Taxonomy" id="1530042"/>
    <lineage>
        <taxon>Bacteria</taxon>
        <taxon>Bacillati</taxon>
        <taxon>Actinomycetota</taxon>
        <taxon>Actinomycetes</taxon>
        <taxon>Micromonosporales</taxon>
        <taxon>Micromonosporaceae</taxon>
        <taxon>Micromonospora</taxon>
    </lineage>
</organism>
<dbReference type="RefSeq" id="WP_120780546.1">
    <property type="nucleotide sequence ID" value="NZ_JBHLUP010000001.1"/>
</dbReference>
<dbReference type="EMBL" id="RBAN01000003">
    <property type="protein sequence ID" value="RKN53801.1"/>
    <property type="molecule type" value="Genomic_DNA"/>
</dbReference>
<comment type="caution">
    <text evidence="3">The sequence shown here is derived from an EMBL/GenBank/DDBJ whole genome shotgun (WGS) entry which is preliminary data.</text>
</comment>
<gene>
    <name evidence="3" type="ORF">D7193_17200</name>
</gene>
<sequence length="116" mass="12462">MDNRSEPARDPLVSGAESEQRRSAAARLFDIRRVIGGLFAVYGIIVTLMGIFDNQAEIDKAQGVRINLWAGLAMLGFGLLMLLWQWIRPAEPPASPEERGVLDGSGDSGPGSPGGR</sequence>
<feature type="transmembrane region" description="Helical" evidence="2">
    <location>
        <begin position="64"/>
        <end position="87"/>
    </location>
</feature>
<dbReference type="OrthoDB" id="5196985at2"/>
<proteinExistence type="predicted"/>
<feature type="region of interest" description="Disordered" evidence="1">
    <location>
        <begin position="1"/>
        <end position="20"/>
    </location>
</feature>
<evidence type="ECO:0000256" key="1">
    <source>
        <dbReference type="SAM" id="MobiDB-lite"/>
    </source>
</evidence>
<accession>A0A3A9ZZW0</accession>
<feature type="transmembrane region" description="Helical" evidence="2">
    <location>
        <begin position="34"/>
        <end position="52"/>
    </location>
</feature>